<dbReference type="KEGG" id="vg:40088632"/>
<accession>A0A2L0V0S1</accession>
<evidence type="ECO:0000313" key="2">
    <source>
        <dbReference type="Proteomes" id="UP000223025"/>
    </source>
</evidence>
<evidence type="ECO:0000313" key="1">
    <source>
        <dbReference type="EMBL" id="AUZ95388.1"/>
    </source>
</evidence>
<dbReference type="GeneID" id="40088632"/>
<organism evidence="1 2">
    <name type="scientific">Agrobacterium phage Atu_ph07</name>
    <dbReference type="NCBI Taxonomy" id="2024264"/>
    <lineage>
        <taxon>Viruses</taxon>
        <taxon>Duplodnaviria</taxon>
        <taxon>Heunggongvirae</taxon>
        <taxon>Uroviricota</taxon>
        <taxon>Caudoviricetes</taxon>
        <taxon>Polybotosvirus</taxon>
        <taxon>Polybotosvirus Atuph07</taxon>
    </lineage>
</organism>
<dbReference type="EMBL" id="MF403008">
    <property type="protein sequence ID" value="AUZ95388.1"/>
    <property type="molecule type" value="Genomic_DNA"/>
</dbReference>
<sequence>MTLIREFDESSKLAAGIRYSKREWDLFFTNVPNEDIILGYIEVAPYENAMVIDDKYYIVISINEDDDLIVSGIDGYIDIRKGYIFKMLNGEFYDIKAKKFIKRYNPDENIIERVRNAETIAEFVIIKDEIIKSLSKELVWDSDGGEPGHDIRARPNSFMTYVVRHLSKNKFDVILQLEDSQSIYFQEYYTSYEQAKKFAQEDFEKRTVSC</sequence>
<dbReference type="RefSeq" id="YP_009612294.1">
    <property type="nucleotide sequence ID" value="NC_042013.1"/>
</dbReference>
<reference evidence="1 2" key="1">
    <citation type="submission" date="2017-06" db="EMBL/GenBank/DDBJ databases">
        <authorList>
            <person name="Kim H.J."/>
            <person name="Triplett B.A."/>
        </authorList>
    </citation>
    <scope>NUCLEOTIDE SEQUENCE [LARGE SCALE GENOMIC DNA]</scope>
</reference>
<name>A0A2L0V0S1_9CAUD</name>
<protein>
    <submittedName>
        <fullName evidence="1">Uncharacterized protein</fullName>
    </submittedName>
</protein>
<dbReference type="Proteomes" id="UP000223025">
    <property type="component" value="Segment"/>
</dbReference>
<proteinExistence type="predicted"/>
<keyword evidence="2" id="KW-1185">Reference proteome</keyword>